<dbReference type="RefSeq" id="WP_161156696.1">
    <property type="nucleotide sequence ID" value="NZ_WEKT01000027.1"/>
</dbReference>
<gene>
    <name evidence="5" type="primary">citX</name>
    <name evidence="5" type="ORF">F9817_14275</name>
</gene>
<organism evidence="5 6">
    <name type="scientific">Vibrio eleionomae</name>
    <dbReference type="NCBI Taxonomy" id="2653505"/>
    <lineage>
        <taxon>Bacteria</taxon>
        <taxon>Pseudomonadati</taxon>
        <taxon>Pseudomonadota</taxon>
        <taxon>Gammaproteobacteria</taxon>
        <taxon>Vibrionales</taxon>
        <taxon>Vibrionaceae</taxon>
        <taxon>Vibrio</taxon>
    </lineage>
</organism>
<dbReference type="Pfam" id="PF03802">
    <property type="entry name" value="CitX"/>
    <property type="match status" value="1"/>
</dbReference>
<dbReference type="GO" id="GO:0051191">
    <property type="term" value="P:prosthetic group biosynthetic process"/>
    <property type="evidence" value="ECO:0007669"/>
    <property type="project" value="InterPro"/>
</dbReference>
<evidence type="ECO:0000256" key="4">
    <source>
        <dbReference type="ARBA" id="ARBA00048574"/>
    </source>
</evidence>
<comment type="catalytic activity">
    <reaction evidence="4">
        <text>apo-[citrate lyase ACP] + 2'-(5''-triphospho-alpha-D-ribosyl)-3'-dephospho-CoA = holo-[citrate lyase ACP] + diphosphate</text>
        <dbReference type="Rhea" id="RHEA:16333"/>
        <dbReference type="Rhea" id="RHEA-COMP:10157"/>
        <dbReference type="Rhea" id="RHEA-COMP:10158"/>
        <dbReference type="ChEBI" id="CHEBI:29999"/>
        <dbReference type="ChEBI" id="CHEBI:33019"/>
        <dbReference type="ChEBI" id="CHEBI:61378"/>
        <dbReference type="ChEBI" id="CHEBI:82683"/>
        <dbReference type="EC" id="2.7.7.61"/>
    </reaction>
</comment>
<protein>
    <recommendedName>
        <fullName evidence="1">citrate lyase holo-[acyl-carrier protein] synthase</fullName>
        <ecNumber evidence="1">2.7.7.61</ecNumber>
    </recommendedName>
</protein>
<name>A0A7X4RVK3_9VIBR</name>
<accession>A0A7X4RVK3</accession>
<comment type="caution">
    <text evidence="5">The sequence shown here is derived from an EMBL/GenBank/DDBJ whole genome shotgun (WGS) entry which is preliminary data.</text>
</comment>
<keyword evidence="3 5" id="KW-0548">Nucleotidyltransferase</keyword>
<evidence type="ECO:0000256" key="2">
    <source>
        <dbReference type="ARBA" id="ARBA00022679"/>
    </source>
</evidence>
<evidence type="ECO:0000313" key="5">
    <source>
        <dbReference type="EMBL" id="MZI94360.1"/>
    </source>
</evidence>
<dbReference type="Proteomes" id="UP000462621">
    <property type="component" value="Unassembled WGS sequence"/>
</dbReference>
<dbReference type="InterPro" id="IPR005551">
    <property type="entry name" value="CitX"/>
</dbReference>
<dbReference type="NCBIfam" id="TIGR03124">
    <property type="entry name" value="citrate_citX"/>
    <property type="match status" value="1"/>
</dbReference>
<dbReference type="EC" id="2.7.7.61" evidence="1"/>
<dbReference type="EMBL" id="WEKT01000027">
    <property type="protein sequence ID" value="MZI94360.1"/>
    <property type="molecule type" value="Genomic_DNA"/>
</dbReference>
<keyword evidence="2 5" id="KW-0808">Transferase</keyword>
<evidence type="ECO:0000313" key="6">
    <source>
        <dbReference type="Proteomes" id="UP000462621"/>
    </source>
</evidence>
<evidence type="ECO:0000256" key="3">
    <source>
        <dbReference type="ARBA" id="ARBA00022695"/>
    </source>
</evidence>
<keyword evidence="5" id="KW-0456">Lyase</keyword>
<proteinExistence type="predicted"/>
<evidence type="ECO:0000256" key="1">
    <source>
        <dbReference type="ARBA" id="ARBA00012524"/>
    </source>
</evidence>
<dbReference type="AlphaFoldDB" id="A0A7X4RVK3"/>
<keyword evidence="6" id="KW-1185">Reference proteome</keyword>
<sequence>MTFSTDSEVSLNEMLDRKETRVKQQQEWLKRHSLPIVSFTVNMPGPVKMNQSSRIVMNTGLEAIKSMCQQQGWTIVGSQKVIENTGPEAFFSIQAPSASLLKKAMMNIESNHPLGRLMDLDVIDVDGKIISREGTQMARRRCLICNEDAKVCARSRRHDLATLLAKIEEMTHDYECYA</sequence>
<dbReference type="GO" id="GO:0050519">
    <property type="term" value="F:holo-citrate lyase synthase activity"/>
    <property type="evidence" value="ECO:0007669"/>
    <property type="project" value="UniProtKB-EC"/>
</dbReference>
<dbReference type="GO" id="GO:0016829">
    <property type="term" value="F:lyase activity"/>
    <property type="evidence" value="ECO:0007669"/>
    <property type="project" value="UniProtKB-KW"/>
</dbReference>
<dbReference type="NCBIfam" id="NF002383">
    <property type="entry name" value="PRK01392.1"/>
    <property type="match status" value="1"/>
</dbReference>
<reference evidence="5 6" key="1">
    <citation type="submission" date="2019-10" db="EMBL/GenBank/DDBJ databases">
        <title>Vibrio sp. nov. isolated from a shrimp pond.</title>
        <authorList>
            <person name="Gomez-Gil B."/>
            <person name="Enciso-Ibarra J."/>
            <person name="Enciso-Ibarra K."/>
            <person name="Bolan-Mejia C."/>
        </authorList>
    </citation>
    <scope>NUCLEOTIDE SEQUENCE [LARGE SCALE GENOMIC DNA]</scope>
    <source>
        <strain evidence="5 6">CAIM 722</strain>
    </source>
</reference>